<feature type="compositionally biased region" description="Acidic residues" evidence="1">
    <location>
        <begin position="346"/>
        <end position="360"/>
    </location>
</feature>
<feature type="region of interest" description="Disordered" evidence="1">
    <location>
        <begin position="289"/>
        <end position="533"/>
    </location>
</feature>
<feature type="compositionally biased region" description="Acidic residues" evidence="1">
    <location>
        <begin position="470"/>
        <end position="489"/>
    </location>
</feature>
<feature type="region of interest" description="Disordered" evidence="1">
    <location>
        <begin position="209"/>
        <end position="229"/>
    </location>
</feature>
<proteinExistence type="predicted"/>
<evidence type="ECO:0000313" key="2">
    <source>
        <dbReference type="EMBL" id="RVU44845.1"/>
    </source>
</evidence>
<evidence type="ECO:0000256" key="1">
    <source>
        <dbReference type="SAM" id="MobiDB-lite"/>
    </source>
</evidence>
<feature type="compositionally biased region" description="Acidic residues" evidence="1">
    <location>
        <begin position="499"/>
        <end position="512"/>
    </location>
</feature>
<feature type="compositionally biased region" description="Acidic residues" evidence="1">
    <location>
        <begin position="394"/>
        <end position="410"/>
    </location>
</feature>
<dbReference type="EMBL" id="SADD01000004">
    <property type="protein sequence ID" value="RVU44845.1"/>
    <property type="molecule type" value="Genomic_DNA"/>
</dbReference>
<evidence type="ECO:0000313" key="3">
    <source>
        <dbReference type="Proteomes" id="UP000282926"/>
    </source>
</evidence>
<feature type="compositionally biased region" description="Acidic residues" evidence="1">
    <location>
        <begin position="322"/>
        <end position="336"/>
    </location>
</feature>
<dbReference type="PROSITE" id="PS51257">
    <property type="entry name" value="PROKAR_LIPOPROTEIN"/>
    <property type="match status" value="1"/>
</dbReference>
<organism evidence="2 3">
    <name type="scientific">Lujinxingia sediminis</name>
    <dbReference type="NCBI Taxonomy" id="2480984"/>
    <lineage>
        <taxon>Bacteria</taxon>
        <taxon>Deltaproteobacteria</taxon>
        <taxon>Bradymonadales</taxon>
        <taxon>Lujinxingiaceae</taxon>
        <taxon>Lujinxingia</taxon>
    </lineage>
</organism>
<keyword evidence="3" id="KW-1185">Reference proteome</keyword>
<feature type="compositionally biased region" description="Acidic residues" evidence="1">
    <location>
        <begin position="420"/>
        <end position="433"/>
    </location>
</feature>
<name>A0ABY0CTI0_9DELT</name>
<feature type="compositionally biased region" description="Acidic residues" evidence="1">
    <location>
        <begin position="295"/>
        <end position="312"/>
    </location>
</feature>
<gene>
    <name evidence="2" type="ORF">EA187_09910</name>
</gene>
<protein>
    <submittedName>
        <fullName evidence="2">Uncharacterized protein</fullName>
    </submittedName>
</protein>
<sequence length="657" mass="73616">MRGTIRLALSLACAGALVGCGMESLDPPAPDPSGSGSETGLALTVDLSEVESVAGVRFIVETCEGEEVVVDERTLEELDFPEDDAFDDLEVAGQQGVIFADYFVVLEEGCYDVEIVPIDEDGEEVELCEPSLASAVEVRAGETTEIAMVSQCGGDNFGAMDVLGVLNFSPTLTRLDFDPSKLVACESLRICATAVDSDADDIEFEWEQLSGPTPREGLDVSSTSDPNADGEVVECVTLTPGNTAAYAFEVRAYDVIVDADDDRVRVEDLLRESDDSARSHARLSFPVYSTCEESPANDDEGVLGEVEDEPADDHEKDKERPEEEDVLGEVEDEPADEHEKDKERPEEEDVLGEVEDEPADDHEKDKERPEEEDVLGEVEEPEEEHKKKDHRRDEEDEEDVLGEVEDEPADDHEKDKERPEEEDVLGEVEEPEEEEHKKKDHRRDEEDEEDVLGEVEEPEEEEHKKKDHRDEDEEDVLGEVEEPEDEPADDHEKNKERPDEEDVLGEVEEPEEEEHKKKDHRDEDEEDVLGEVEQCTRDLQYWRDYNRYESDPDRQVSWPISEDTELHGMTWVELVEERVPKSRAWAFMAQQYIVARLNEASGAPVPAEVAAVMAEAERLLGVEDPDSIDRVRAKDLMFVMRSYNGGHIGPGACGDAS</sequence>
<feature type="compositionally biased region" description="Acidic residues" evidence="1">
    <location>
        <begin position="370"/>
        <end position="382"/>
    </location>
</feature>
<comment type="caution">
    <text evidence="2">The sequence shown here is derived from an EMBL/GenBank/DDBJ whole genome shotgun (WGS) entry which is preliminary data.</text>
</comment>
<dbReference type="RefSeq" id="WP_127780164.1">
    <property type="nucleotide sequence ID" value="NZ_SADD01000004.1"/>
</dbReference>
<accession>A0ABY0CTI0</accession>
<reference evidence="2 3" key="1">
    <citation type="submission" date="2019-01" db="EMBL/GenBank/DDBJ databases">
        <title>Lujinxingia litoralis gen. nov., sp. nov. and Lujinxingia sediminis gen. nov., sp. nov., new members in the order Bradymonadales, isolated from coastal sediment.</title>
        <authorList>
            <person name="Li C.-M."/>
        </authorList>
    </citation>
    <scope>NUCLEOTIDE SEQUENCE [LARGE SCALE GENOMIC DNA]</scope>
    <source>
        <strain evidence="2 3">SEH01</strain>
    </source>
</reference>
<feature type="compositionally biased region" description="Acidic residues" evidence="1">
    <location>
        <begin position="445"/>
        <end position="460"/>
    </location>
</feature>
<dbReference type="Proteomes" id="UP000282926">
    <property type="component" value="Unassembled WGS sequence"/>
</dbReference>